<gene>
    <name evidence="2" type="ORF">G7084_03175</name>
</gene>
<proteinExistence type="predicted"/>
<reference evidence="2 3" key="1">
    <citation type="submission" date="2020-03" db="EMBL/GenBank/DDBJ databases">
        <title>Weissella sp. nov., isolated from Cybister lewisianus.</title>
        <authorList>
            <person name="Hyun D.-W."/>
            <person name="Bae J.-W."/>
        </authorList>
    </citation>
    <scope>NUCLEOTIDE SEQUENCE [LARGE SCALE GENOMIC DNA]</scope>
    <source>
        <strain evidence="2 3">HDW19</strain>
    </source>
</reference>
<keyword evidence="3" id="KW-1185">Reference proteome</keyword>
<evidence type="ECO:0000256" key="1">
    <source>
        <dbReference type="SAM" id="Phobius"/>
    </source>
</evidence>
<dbReference type="AlphaFoldDB" id="A0A6G8B1Y5"/>
<dbReference type="EMBL" id="CP049888">
    <property type="protein sequence ID" value="QIL51266.1"/>
    <property type="molecule type" value="Genomic_DNA"/>
</dbReference>
<protein>
    <recommendedName>
        <fullName evidence="4">Integral membrane protein</fullName>
    </recommendedName>
</protein>
<sequence>MIILVEILFALLIAGIGALLLKNQHGFLGIPAASIQKTALYFGIWLLVLALLMLVCILIWGSAPWPVTGILILAMGSTMLLGIIVSQKMFR</sequence>
<keyword evidence="1" id="KW-0812">Transmembrane</keyword>
<accession>A0A6G8B1Y5</accession>
<dbReference type="Proteomes" id="UP000500741">
    <property type="component" value="Chromosome"/>
</dbReference>
<dbReference type="KEGG" id="wco:G7084_03175"/>
<feature type="transmembrane region" description="Helical" evidence="1">
    <location>
        <begin position="42"/>
        <end position="61"/>
    </location>
</feature>
<feature type="transmembrane region" description="Helical" evidence="1">
    <location>
        <begin position="6"/>
        <end position="21"/>
    </location>
</feature>
<feature type="transmembrane region" description="Helical" evidence="1">
    <location>
        <begin position="67"/>
        <end position="85"/>
    </location>
</feature>
<keyword evidence="1" id="KW-0472">Membrane</keyword>
<organism evidence="2 3">
    <name type="scientific">Weissella coleopterorum</name>
    <dbReference type="NCBI Taxonomy" id="2714949"/>
    <lineage>
        <taxon>Bacteria</taxon>
        <taxon>Bacillati</taxon>
        <taxon>Bacillota</taxon>
        <taxon>Bacilli</taxon>
        <taxon>Lactobacillales</taxon>
        <taxon>Lactobacillaceae</taxon>
        <taxon>Weissella</taxon>
    </lineage>
</organism>
<keyword evidence="1" id="KW-1133">Transmembrane helix</keyword>
<evidence type="ECO:0000313" key="2">
    <source>
        <dbReference type="EMBL" id="QIL51266.1"/>
    </source>
</evidence>
<name>A0A6G8B1Y5_9LACO</name>
<evidence type="ECO:0000313" key="3">
    <source>
        <dbReference type="Proteomes" id="UP000500741"/>
    </source>
</evidence>
<evidence type="ECO:0008006" key="4">
    <source>
        <dbReference type="Google" id="ProtNLM"/>
    </source>
</evidence>